<feature type="compositionally biased region" description="Basic and acidic residues" evidence="1">
    <location>
        <begin position="211"/>
        <end position="225"/>
    </location>
</feature>
<dbReference type="Pfam" id="PF15002">
    <property type="entry name" value="ERK-JNK_inhib"/>
    <property type="match status" value="1"/>
</dbReference>
<name>A0AA36M4V7_CYLNA</name>
<dbReference type="Proteomes" id="UP001176961">
    <property type="component" value="Unassembled WGS sequence"/>
</dbReference>
<organism evidence="3 4">
    <name type="scientific">Cylicocyclus nassatus</name>
    <name type="common">Nematode worm</name>
    <dbReference type="NCBI Taxonomy" id="53992"/>
    <lineage>
        <taxon>Eukaryota</taxon>
        <taxon>Metazoa</taxon>
        <taxon>Ecdysozoa</taxon>
        <taxon>Nematoda</taxon>
        <taxon>Chromadorea</taxon>
        <taxon>Rhabditida</taxon>
        <taxon>Rhabditina</taxon>
        <taxon>Rhabditomorpha</taxon>
        <taxon>Strongyloidea</taxon>
        <taxon>Strongylidae</taxon>
        <taxon>Cylicocyclus</taxon>
    </lineage>
</organism>
<gene>
    <name evidence="3" type="ORF">CYNAS_LOCUS10231</name>
</gene>
<accession>A0AA36M4V7</accession>
<dbReference type="AlphaFoldDB" id="A0AA36M4V7"/>
<feature type="region of interest" description="Disordered" evidence="1">
    <location>
        <begin position="211"/>
        <end position="236"/>
    </location>
</feature>
<evidence type="ECO:0000313" key="3">
    <source>
        <dbReference type="EMBL" id="CAJ0598248.1"/>
    </source>
</evidence>
<dbReference type="PANTHER" id="PTHR14735:SF1">
    <property type="entry name" value="COILED-COIL DOMAIN-CONTAINING PROTEIN 134"/>
    <property type="match status" value="1"/>
</dbReference>
<feature type="signal peptide" evidence="2">
    <location>
        <begin position="1"/>
        <end position="19"/>
    </location>
</feature>
<evidence type="ECO:0000313" key="4">
    <source>
        <dbReference type="Proteomes" id="UP001176961"/>
    </source>
</evidence>
<reference evidence="3" key="1">
    <citation type="submission" date="2023-07" db="EMBL/GenBank/DDBJ databases">
        <authorList>
            <consortium name="CYATHOMIX"/>
        </authorList>
    </citation>
    <scope>NUCLEOTIDE SEQUENCE</scope>
    <source>
        <strain evidence="3">N/A</strain>
    </source>
</reference>
<dbReference type="PANTHER" id="PTHR14735">
    <property type="entry name" value="COILED-COIL DOMAIN-CONTAINING PROTEIN 134"/>
    <property type="match status" value="1"/>
</dbReference>
<feature type="compositionally biased region" description="Basic residues" evidence="1">
    <location>
        <begin position="226"/>
        <end position="236"/>
    </location>
</feature>
<evidence type="ECO:0000256" key="2">
    <source>
        <dbReference type="SAM" id="SignalP"/>
    </source>
</evidence>
<comment type="caution">
    <text evidence="3">The sequence shown here is derived from an EMBL/GenBank/DDBJ whole genome shotgun (WGS) entry which is preliminary data.</text>
</comment>
<keyword evidence="4" id="KW-1185">Reference proteome</keyword>
<dbReference type="EMBL" id="CATQJL010000223">
    <property type="protein sequence ID" value="CAJ0598248.1"/>
    <property type="molecule type" value="Genomic_DNA"/>
</dbReference>
<evidence type="ECO:0000256" key="1">
    <source>
        <dbReference type="SAM" id="MobiDB-lite"/>
    </source>
</evidence>
<feature type="chain" id="PRO_5041399768" description="Coiled-coil domain-containing protein 134" evidence="2">
    <location>
        <begin position="20"/>
        <end position="236"/>
    </location>
</feature>
<protein>
    <recommendedName>
        <fullName evidence="5">Coiled-coil domain-containing protein 134</fullName>
    </recommendedName>
</protein>
<proteinExistence type="predicted"/>
<dbReference type="InterPro" id="IPR026321">
    <property type="entry name" value="CC134"/>
</dbReference>
<evidence type="ECO:0008006" key="5">
    <source>
        <dbReference type="Google" id="ProtNLM"/>
    </source>
</evidence>
<sequence length="236" mass="27785">MTFAVVLLLFACLSYHAVAKIDVNHDRHVDKGEKHKVVAHKQHEPVDHRKLYLEEFQRKRRDQHGAIESIVNIEESKRRHYVEEVVKSVKKLLEENRETLERIGHRATDPFPHDSETLRSALSKVLENIAFFADLSVRFPFLEKTIEKDRKLKTVVVWAYNYAEESGLCDSATNKMLKLMAQQHQIIPRPENFVNPYDKDTAKKKLEELERLERQKQAEEKSHKITKEKKKPKTEL</sequence>
<keyword evidence="2" id="KW-0732">Signal</keyword>